<reference evidence="1 2" key="2">
    <citation type="submission" date="2012-02" db="EMBL/GenBank/DDBJ databases">
        <title>Improved High-Quality Draft sequence of Eubacterium cellulosolvens 6.</title>
        <authorList>
            <consortium name="US DOE Joint Genome Institute"/>
            <person name="Lucas S."/>
            <person name="Han J."/>
            <person name="Lapidus A."/>
            <person name="Cheng J.-F."/>
            <person name="Goodwin L."/>
            <person name="Pitluck S."/>
            <person name="Peters L."/>
            <person name="Mikhailova N."/>
            <person name="Gu W."/>
            <person name="Detter J.C."/>
            <person name="Han C."/>
            <person name="Tapia R."/>
            <person name="Land M."/>
            <person name="Hauser L."/>
            <person name="Kyrpides N."/>
            <person name="Ivanova N."/>
            <person name="Pagani I."/>
            <person name="Johnson E."/>
            <person name="Mukhopadhyay B."/>
            <person name="Anderson I."/>
            <person name="Woyke T."/>
        </authorList>
    </citation>
    <scope>NUCLEOTIDE SEQUENCE [LARGE SCALE GENOMIC DNA]</scope>
    <source>
        <strain evidence="1 2">6</strain>
    </source>
</reference>
<dbReference type="Proteomes" id="UP000005753">
    <property type="component" value="Chromosome"/>
</dbReference>
<reference evidence="1 2" key="1">
    <citation type="submission" date="2010-08" db="EMBL/GenBank/DDBJ databases">
        <authorList>
            <consortium name="US DOE Joint Genome Institute (JGI-PGF)"/>
            <person name="Lucas S."/>
            <person name="Copeland A."/>
            <person name="Lapidus A."/>
            <person name="Cheng J.-F."/>
            <person name="Bruce D."/>
            <person name="Goodwin L."/>
            <person name="Pitluck S."/>
            <person name="Land M.L."/>
            <person name="Hauser L."/>
            <person name="Chang Y.-J."/>
            <person name="Anderson I.J."/>
            <person name="Johnson E."/>
            <person name="Mulhopadhyay B."/>
            <person name="Kyrpides N."/>
            <person name="Woyke T.J."/>
        </authorList>
    </citation>
    <scope>NUCLEOTIDE SEQUENCE [LARGE SCALE GENOMIC DNA]</scope>
    <source>
        <strain evidence="1 2">6</strain>
    </source>
</reference>
<keyword evidence="2" id="KW-1185">Reference proteome</keyword>
<dbReference type="EMBL" id="CM001487">
    <property type="protein sequence ID" value="EIM58527.1"/>
    <property type="molecule type" value="Genomic_DNA"/>
</dbReference>
<accession>I5AXK4</accession>
<proteinExistence type="predicted"/>
<organism evidence="1 2">
    <name type="scientific">Eubacterium cellulosolvens (strain ATCC 43171 / JCM 9499 / 6)</name>
    <name type="common">Cillobacterium cellulosolvens</name>
    <dbReference type="NCBI Taxonomy" id="633697"/>
    <lineage>
        <taxon>Bacteria</taxon>
        <taxon>Bacillati</taxon>
        <taxon>Bacillota</taxon>
        <taxon>Clostridia</taxon>
        <taxon>Eubacteriales</taxon>
        <taxon>Eubacteriaceae</taxon>
        <taxon>Eubacterium</taxon>
    </lineage>
</organism>
<sequence length="56" mass="6529">MDKYVLKEYHRDISTDELLKDLQSVANKLEKNTFSKTNMQLMVNTLVNLLKDLEVG</sequence>
<dbReference type="STRING" id="633697.EubceDRAFT1_2828"/>
<gene>
    <name evidence="1" type="ORF">EubceDRAFT1_2828</name>
</gene>
<evidence type="ECO:0000313" key="1">
    <source>
        <dbReference type="EMBL" id="EIM58527.1"/>
    </source>
</evidence>
<evidence type="ECO:0000313" key="2">
    <source>
        <dbReference type="Proteomes" id="UP000005753"/>
    </source>
</evidence>
<dbReference type="AlphaFoldDB" id="I5AXK4"/>
<dbReference type="HOGENOM" id="CLU_3007496_0_0_9"/>
<protein>
    <submittedName>
        <fullName evidence="1">Uncharacterized protein</fullName>
    </submittedName>
</protein>
<name>I5AXK4_EUBC6</name>